<keyword evidence="1" id="KW-1133">Transmembrane helix</keyword>
<keyword evidence="3" id="KW-1185">Reference proteome</keyword>
<dbReference type="Proteomes" id="UP000005019">
    <property type="component" value="Unassembled WGS sequence"/>
</dbReference>
<gene>
    <name evidence="2" type="ORF">METUNv1_02183</name>
</gene>
<reference evidence="2 3" key="1">
    <citation type="journal article" date="2011" name="J. Bacteriol.">
        <title>Genome sequence of Methyloversatilis universalis FAM5T, a methylotrophic representative of the order Rhodocyclales.</title>
        <authorList>
            <person name="Kittichotirat W."/>
            <person name="Good N.M."/>
            <person name="Hall R."/>
            <person name="Bringel F."/>
            <person name="Lajus A."/>
            <person name="Medigue C."/>
            <person name="Smalley N.E."/>
            <person name="Beck D."/>
            <person name="Bumgarner R."/>
            <person name="Vuilleumier S."/>
            <person name="Kalyuzhnaya M.G."/>
        </authorList>
    </citation>
    <scope>NUCLEOTIDE SEQUENCE [LARGE SCALE GENOMIC DNA]</scope>
    <source>
        <strain evidence="3">ATCC BAA-1314 / JCM 13912 / FAM5</strain>
    </source>
</reference>
<name>F5RD25_METUF</name>
<sequence length="138" mass="14844">MTDRLKTPRITPGAIAGHVGMNCNCPLCGENISRRRLKKVALPGESSWLAFRWFLECPACTGALQLHPHPFECAASRWVLIGVAILNGGALLFGVKTPLSLALLSMALVAFGPFIGRALVVPADWPRYAPHASGERKA</sequence>
<protein>
    <recommendedName>
        <fullName evidence="4">Transmembrane protein</fullName>
    </recommendedName>
</protein>
<feature type="transmembrane region" description="Helical" evidence="1">
    <location>
        <begin position="101"/>
        <end position="120"/>
    </location>
</feature>
<keyword evidence="1" id="KW-0812">Transmembrane</keyword>
<organism evidence="2 3">
    <name type="scientific">Methyloversatilis universalis (strain ATCC BAA-1314 / DSM 25237 / JCM 13912 / CCUG 52030 / FAM5)</name>
    <dbReference type="NCBI Taxonomy" id="1000565"/>
    <lineage>
        <taxon>Bacteria</taxon>
        <taxon>Pseudomonadati</taxon>
        <taxon>Pseudomonadota</taxon>
        <taxon>Betaproteobacteria</taxon>
        <taxon>Nitrosomonadales</taxon>
        <taxon>Sterolibacteriaceae</taxon>
        <taxon>Methyloversatilis</taxon>
    </lineage>
</organism>
<keyword evidence="1" id="KW-0472">Membrane</keyword>
<dbReference type="STRING" id="1000565.METUNv1_02183"/>
<evidence type="ECO:0008006" key="4">
    <source>
        <dbReference type="Google" id="ProtNLM"/>
    </source>
</evidence>
<comment type="caution">
    <text evidence="2">The sequence shown here is derived from an EMBL/GenBank/DDBJ whole genome shotgun (WGS) entry which is preliminary data.</text>
</comment>
<evidence type="ECO:0000313" key="3">
    <source>
        <dbReference type="Proteomes" id="UP000005019"/>
    </source>
</evidence>
<accession>F5RD25</accession>
<dbReference type="AlphaFoldDB" id="F5RD25"/>
<evidence type="ECO:0000256" key="1">
    <source>
        <dbReference type="SAM" id="Phobius"/>
    </source>
</evidence>
<proteinExistence type="predicted"/>
<evidence type="ECO:0000313" key="2">
    <source>
        <dbReference type="EMBL" id="EGK71496.1"/>
    </source>
</evidence>
<feature type="transmembrane region" description="Helical" evidence="1">
    <location>
        <begin position="78"/>
        <end position="95"/>
    </location>
</feature>
<dbReference type="EMBL" id="AFHG01000050">
    <property type="protein sequence ID" value="EGK71496.1"/>
    <property type="molecule type" value="Genomic_DNA"/>
</dbReference>